<dbReference type="Pfam" id="PF00069">
    <property type="entry name" value="Pkinase"/>
    <property type="match status" value="1"/>
</dbReference>
<keyword evidence="11" id="KW-1185">Reference proteome</keyword>
<evidence type="ECO:0000259" key="9">
    <source>
        <dbReference type="PROSITE" id="PS50011"/>
    </source>
</evidence>
<feature type="domain" description="Protein kinase" evidence="9">
    <location>
        <begin position="132"/>
        <end position="386"/>
    </location>
</feature>
<gene>
    <name evidence="10" type="ORF">PanWU01x14_367890</name>
</gene>
<evidence type="ECO:0000256" key="1">
    <source>
        <dbReference type="ARBA" id="ARBA00005354"/>
    </source>
</evidence>
<sequence>MDIERKRAFTYFQKKKKKKRKKRVPLPSRSKIRAPKCLSPLLLGFHGFVFLPPNPRTPPSSSSGFDFAPDFSGICPALIPPAFDWRRRIRLGIVKVSGRINDSSIRLYPWIRSFCLFLQAYIFDFMGVNGGFIRYQNWGTKLIAIFLEFRSLKADFENIPLEASQSKKRLGVNIQDVRREVGILERLNGQPNIVEFKGVYEDRENMQLVVELCSGGELFHRIIAKGSYLEREAARIFRQIVNVVHACHSTGVMHRDLENFLLVNEDENSPIKATNFGDSVFIEQGKVYEDIVGSGYYVAPEVLRQNYEKEIDVWSTRVILYILLSGVPPFSGETEKMMFEAILEGKLDLPSSPFISASAKDHIVKMLQLDPRKRITSAEALQHPWLKEAVKASDKPIDRVVVKIERVSLAEPERSVILETLSKEDIPGLKHVQQCSAMQCKMTEGPPKPSQKGLTEEEKESRLVERVNVLTEPSMPAPNQTSADLEAARPEVDPTFSRSSEAEAISPWDLEMLRSLDLDKFVADIVNEMARLLVKIGVYKGIVTKERQYVSQLMKEKDAVVTALGHEGAK</sequence>
<comment type="caution">
    <text evidence="10">The sequence shown here is derived from an EMBL/GenBank/DDBJ whole genome shotgun (WGS) entry which is preliminary data.</text>
</comment>
<dbReference type="AlphaFoldDB" id="A0A2P5A5A5"/>
<keyword evidence="7" id="KW-0067">ATP-binding</keyword>
<dbReference type="CDD" id="cd05117">
    <property type="entry name" value="STKc_CAMK"/>
    <property type="match status" value="1"/>
</dbReference>
<dbReference type="STRING" id="3476.A0A2P5A5A5"/>
<dbReference type="InterPro" id="IPR050205">
    <property type="entry name" value="CDPK_Ser/Thr_kinases"/>
</dbReference>
<dbReference type="InterPro" id="IPR011009">
    <property type="entry name" value="Kinase-like_dom_sf"/>
</dbReference>
<evidence type="ECO:0000256" key="6">
    <source>
        <dbReference type="ARBA" id="ARBA00022777"/>
    </source>
</evidence>
<comment type="function">
    <text evidence="8">CIPK serine-threonine protein kinases interact with CBL proteins. Binding of a CBL protein to the regulatory NAF domain of CIPK protein lead to the activation of the kinase in a calcium-dependent manner.</text>
</comment>
<dbReference type="FunFam" id="1.10.510.10:FF:000571">
    <property type="entry name" value="Maternal embryonic leucine zipper kinase"/>
    <property type="match status" value="1"/>
</dbReference>
<dbReference type="GO" id="GO:0005524">
    <property type="term" value="F:ATP binding"/>
    <property type="evidence" value="ECO:0007669"/>
    <property type="project" value="UniProtKB-KW"/>
</dbReference>
<dbReference type="InterPro" id="IPR000719">
    <property type="entry name" value="Prot_kinase_dom"/>
</dbReference>
<dbReference type="EMBL" id="JXTB01000959">
    <property type="protein sequence ID" value="PON31679.1"/>
    <property type="molecule type" value="Genomic_DNA"/>
</dbReference>
<name>A0A2P5A5A5_PARAD</name>
<comment type="similarity">
    <text evidence="1">Belongs to the protein kinase superfamily. CAMK Ser/Thr protein kinase family. CaMK subfamily.</text>
</comment>
<evidence type="ECO:0000256" key="5">
    <source>
        <dbReference type="ARBA" id="ARBA00022741"/>
    </source>
</evidence>
<evidence type="ECO:0000313" key="11">
    <source>
        <dbReference type="Proteomes" id="UP000237105"/>
    </source>
</evidence>
<dbReference type="SUPFAM" id="SSF56112">
    <property type="entry name" value="Protein kinase-like (PK-like)"/>
    <property type="match status" value="1"/>
</dbReference>
<keyword evidence="5" id="KW-0547">Nucleotide-binding</keyword>
<evidence type="ECO:0000256" key="3">
    <source>
        <dbReference type="ARBA" id="ARBA00022527"/>
    </source>
</evidence>
<reference evidence="11" key="1">
    <citation type="submission" date="2016-06" db="EMBL/GenBank/DDBJ databases">
        <title>Parallel loss of symbiosis genes in relatives of nitrogen-fixing non-legume Parasponia.</title>
        <authorList>
            <person name="Van Velzen R."/>
            <person name="Holmer R."/>
            <person name="Bu F."/>
            <person name="Rutten L."/>
            <person name="Van Zeijl A."/>
            <person name="Liu W."/>
            <person name="Santuari L."/>
            <person name="Cao Q."/>
            <person name="Sharma T."/>
            <person name="Shen D."/>
            <person name="Roswanjaya Y."/>
            <person name="Wardhani T."/>
            <person name="Kalhor M.S."/>
            <person name="Jansen J."/>
            <person name="Van den Hoogen J."/>
            <person name="Gungor B."/>
            <person name="Hartog M."/>
            <person name="Hontelez J."/>
            <person name="Verver J."/>
            <person name="Yang W.-C."/>
            <person name="Schijlen E."/>
            <person name="Repin R."/>
            <person name="Schilthuizen M."/>
            <person name="Schranz E."/>
            <person name="Heidstra R."/>
            <person name="Miyata K."/>
            <person name="Fedorova E."/>
            <person name="Kohlen W."/>
            <person name="Bisseling T."/>
            <person name="Smit S."/>
            <person name="Geurts R."/>
        </authorList>
    </citation>
    <scope>NUCLEOTIDE SEQUENCE [LARGE SCALE GENOMIC DNA]</scope>
    <source>
        <strain evidence="11">cv. WU1-14</strain>
    </source>
</reference>
<dbReference type="GO" id="GO:0004674">
    <property type="term" value="F:protein serine/threonine kinase activity"/>
    <property type="evidence" value="ECO:0007669"/>
    <property type="project" value="UniProtKB-KW"/>
</dbReference>
<evidence type="ECO:0000313" key="10">
    <source>
        <dbReference type="EMBL" id="PON31679.1"/>
    </source>
</evidence>
<dbReference type="Proteomes" id="UP000237105">
    <property type="component" value="Unassembled WGS sequence"/>
</dbReference>
<accession>A0A2P5A5A5</accession>
<protein>
    <submittedName>
        <fullName evidence="10">Tyrosine-protein kinase</fullName>
    </submittedName>
</protein>
<evidence type="ECO:0000256" key="8">
    <source>
        <dbReference type="ARBA" id="ARBA00058225"/>
    </source>
</evidence>
<proteinExistence type="inferred from homology"/>
<organism evidence="10 11">
    <name type="scientific">Parasponia andersonii</name>
    <name type="common">Sponia andersonii</name>
    <dbReference type="NCBI Taxonomy" id="3476"/>
    <lineage>
        <taxon>Eukaryota</taxon>
        <taxon>Viridiplantae</taxon>
        <taxon>Streptophyta</taxon>
        <taxon>Embryophyta</taxon>
        <taxon>Tracheophyta</taxon>
        <taxon>Spermatophyta</taxon>
        <taxon>Magnoliopsida</taxon>
        <taxon>eudicotyledons</taxon>
        <taxon>Gunneridae</taxon>
        <taxon>Pentapetalae</taxon>
        <taxon>rosids</taxon>
        <taxon>fabids</taxon>
        <taxon>Rosales</taxon>
        <taxon>Cannabaceae</taxon>
        <taxon>Parasponia</taxon>
    </lineage>
</organism>
<dbReference type="PROSITE" id="PS50011">
    <property type="entry name" value="PROTEIN_KINASE_DOM"/>
    <property type="match status" value="1"/>
</dbReference>
<keyword evidence="3" id="KW-0723">Serine/threonine-protein kinase</keyword>
<evidence type="ECO:0000256" key="7">
    <source>
        <dbReference type="ARBA" id="ARBA00022840"/>
    </source>
</evidence>
<dbReference type="OrthoDB" id="504170at2759"/>
<evidence type="ECO:0000256" key="4">
    <source>
        <dbReference type="ARBA" id="ARBA00022679"/>
    </source>
</evidence>
<dbReference type="Gene3D" id="1.10.510.10">
    <property type="entry name" value="Transferase(Phosphotransferase) domain 1"/>
    <property type="match status" value="1"/>
</dbReference>
<comment type="similarity">
    <text evidence="2">Belongs to the protein kinase superfamily. CAMK Ser/Thr protein kinase family. SNF1 subfamily.</text>
</comment>
<keyword evidence="4" id="KW-0808">Transferase</keyword>
<evidence type="ECO:0000256" key="2">
    <source>
        <dbReference type="ARBA" id="ARBA00006234"/>
    </source>
</evidence>
<dbReference type="PANTHER" id="PTHR24349">
    <property type="entry name" value="SERINE/THREONINE-PROTEIN KINASE"/>
    <property type="match status" value="1"/>
</dbReference>
<keyword evidence="6 10" id="KW-0418">Kinase</keyword>